<feature type="transmembrane region" description="Helical" evidence="7">
    <location>
        <begin position="106"/>
        <end position="125"/>
    </location>
</feature>
<dbReference type="EMBL" id="JGVR01000042">
    <property type="protein sequence ID" value="KEZ15309.1"/>
    <property type="molecule type" value="Genomic_DNA"/>
</dbReference>
<dbReference type="GO" id="GO:0005886">
    <property type="term" value="C:plasma membrane"/>
    <property type="evidence" value="ECO:0007669"/>
    <property type="project" value="UniProtKB-SubCell"/>
</dbReference>
<dbReference type="PANTHER" id="PTHR30250">
    <property type="entry name" value="PST FAMILY PREDICTED COLANIC ACID TRANSPORTER"/>
    <property type="match status" value="1"/>
</dbReference>
<feature type="transmembrane region" description="Helical" evidence="7">
    <location>
        <begin position="408"/>
        <end position="426"/>
    </location>
</feature>
<feature type="transmembrane region" description="Helical" evidence="7">
    <location>
        <begin position="36"/>
        <end position="58"/>
    </location>
</feature>
<dbReference type="Pfam" id="PF13440">
    <property type="entry name" value="Polysacc_synt_3"/>
    <property type="match status" value="1"/>
</dbReference>
<keyword evidence="3" id="KW-1003">Cell membrane</keyword>
<feature type="transmembrane region" description="Helical" evidence="7">
    <location>
        <begin position="200"/>
        <end position="222"/>
    </location>
</feature>
<accession>A0A084EBG7</accession>
<dbReference type="PANTHER" id="PTHR30250:SF10">
    <property type="entry name" value="LIPOPOLYSACCHARIDE BIOSYNTHESIS PROTEIN WZXC"/>
    <property type="match status" value="1"/>
</dbReference>
<evidence type="ECO:0000256" key="4">
    <source>
        <dbReference type="ARBA" id="ARBA00022692"/>
    </source>
</evidence>
<comment type="subcellular location">
    <subcellularLocation>
        <location evidence="1">Cell membrane</location>
        <topology evidence="1">Multi-pass membrane protein</topology>
    </subcellularLocation>
</comment>
<feature type="transmembrane region" description="Helical" evidence="7">
    <location>
        <begin position="146"/>
        <end position="163"/>
    </location>
</feature>
<keyword evidence="4 7" id="KW-0812">Transmembrane</keyword>
<keyword evidence="5 7" id="KW-1133">Transmembrane helix</keyword>
<reference evidence="8 9" key="1">
    <citation type="submission" date="2014-03" db="EMBL/GenBank/DDBJ databases">
        <title>Genome sequence of Sphingobium yanoikuyae B1.</title>
        <authorList>
            <person name="Gan H.M."/>
            <person name="Gan H.Y."/>
            <person name="Savka M.A."/>
        </authorList>
    </citation>
    <scope>NUCLEOTIDE SEQUENCE [LARGE SCALE GENOMIC DNA]</scope>
    <source>
        <strain evidence="8 9">B1</strain>
    </source>
</reference>
<feature type="transmembrane region" description="Helical" evidence="7">
    <location>
        <begin position="375"/>
        <end position="396"/>
    </location>
</feature>
<evidence type="ECO:0000256" key="5">
    <source>
        <dbReference type="ARBA" id="ARBA00022989"/>
    </source>
</evidence>
<dbReference type="PATRIC" id="fig|13690.10.peg.4680"/>
<feature type="transmembrane region" description="Helical" evidence="7">
    <location>
        <begin position="352"/>
        <end position="369"/>
    </location>
</feature>
<feature type="transmembrane region" description="Helical" evidence="7">
    <location>
        <begin position="432"/>
        <end position="450"/>
    </location>
</feature>
<evidence type="ECO:0000256" key="6">
    <source>
        <dbReference type="ARBA" id="ARBA00023136"/>
    </source>
</evidence>
<evidence type="ECO:0000256" key="1">
    <source>
        <dbReference type="ARBA" id="ARBA00004651"/>
    </source>
</evidence>
<organism evidence="8 9">
    <name type="scientific">Sphingobium yanoikuyae</name>
    <name type="common">Sphingomonas yanoikuyae</name>
    <dbReference type="NCBI Taxonomy" id="13690"/>
    <lineage>
        <taxon>Bacteria</taxon>
        <taxon>Pseudomonadati</taxon>
        <taxon>Pseudomonadota</taxon>
        <taxon>Alphaproteobacteria</taxon>
        <taxon>Sphingomonadales</taxon>
        <taxon>Sphingomonadaceae</taxon>
        <taxon>Sphingobium</taxon>
    </lineage>
</organism>
<evidence type="ECO:0000313" key="9">
    <source>
        <dbReference type="Proteomes" id="UP000028534"/>
    </source>
</evidence>
<feature type="transmembrane region" description="Helical" evidence="7">
    <location>
        <begin position="169"/>
        <end position="188"/>
    </location>
</feature>
<proteinExistence type="inferred from homology"/>
<evidence type="ECO:0000256" key="3">
    <source>
        <dbReference type="ARBA" id="ARBA00022475"/>
    </source>
</evidence>
<comment type="similarity">
    <text evidence="2">Belongs to the polysaccharide synthase family.</text>
</comment>
<evidence type="ECO:0000313" key="8">
    <source>
        <dbReference type="EMBL" id="KEZ15309.1"/>
    </source>
</evidence>
<gene>
    <name evidence="8" type="ORF">CP98_04545</name>
</gene>
<name>A0A084EBG7_SPHYA</name>
<protein>
    <submittedName>
        <fullName evidence="8">Polysaccharide biosynthesis protein</fullName>
    </submittedName>
</protein>
<evidence type="ECO:0000256" key="7">
    <source>
        <dbReference type="SAM" id="Phobius"/>
    </source>
</evidence>
<keyword evidence="6 7" id="KW-0472">Membrane</keyword>
<feature type="transmembrane region" description="Helical" evidence="7">
    <location>
        <begin position="234"/>
        <end position="259"/>
    </location>
</feature>
<evidence type="ECO:0000256" key="2">
    <source>
        <dbReference type="ARBA" id="ARBA00007430"/>
    </source>
</evidence>
<feature type="transmembrane region" description="Helical" evidence="7">
    <location>
        <begin position="321"/>
        <end position="345"/>
    </location>
</feature>
<dbReference type="Proteomes" id="UP000028534">
    <property type="component" value="Unassembled WGS sequence"/>
</dbReference>
<dbReference type="AlphaFoldDB" id="A0A084EBG7"/>
<feature type="transmembrane region" description="Helical" evidence="7">
    <location>
        <begin position="280"/>
        <end position="301"/>
    </location>
</feature>
<dbReference type="InterPro" id="IPR050833">
    <property type="entry name" value="Poly_Biosynth_Transport"/>
</dbReference>
<feature type="transmembrane region" description="Helical" evidence="7">
    <location>
        <begin position="79"/>
        <end position="100"/>
    </location>
</feature>
<dbReference type="eggNOG" id="COG2244">
    <property type="taxonomic scope" value="Bacteria"/>
</dbReference>
<sequence length="461" mass="50521">MTFMRSGFLVLSVGVGEFSANFLRNAIIARLLSVEDFGTVATFSLLASLLDLAGQVGLDRMMVQAKDADDPRLQATLHTVQLGLGIIAAMLLLIMAWPYAHFMSTPALAASYATLALIPIMRGLTHLDRARLQRQGQFGPWAIRQIIPPVASLLVIYPAYLWLGDYRVALVAIYTQQVMALVASYIGAQWRYTLGFDRDLINRALAFGWPMTANSLLLYFVFNGDRLIVSNQFGLATLGWFSAAVMLTMTPMNFVARTLQTVLLPAMARQQENPIMLQRQYDLTISLLGLVAIGFVSSLALVGGRALVLIFGAKFAPAEPFIILLAMAQGIRLLRAAPALVAMAMAETRNPLYANIVRGIFILVGLAVALRTQSIFALIVVSIIGEILSTGFAGWFVHRKLGLYARHLYIVLASSMMASILLFAVVRMQWPIWSILPAVLIILLPTARALPQIMRLLGRAA</sequence>
<comment type="caution">
    <text evidence="8">The sequence shown here is derived from an EMBL/GenBank/DDBJ whole genome shotgun (WGS) entry which is preliminary data.</text>
</comment>